<dbReference type="Proteomes" id="UP000004221">
    <property type="component" value="Unassembled WGS sequence"/>
</dbReference>
<organism evidence="2 3">
    <name type="scientific">Nitrolancea hollandica Lb</name>
    <dbReference type="NCBI Taxonomy" id="1129897"/>
    <lineage>
        <taxon>Bacteria</taxon>
        <taxon>Pseudomonadati</taxon>
        <taxon>Thermomicrobiota</taxon>
        <taxon>Thermomicrobia</taxon>
        <taxon>Sphaerobacterales</taxon>
        <taxon>Sphaerobacterineae</taxon>
        <taxon>Sphaerobacteraceae</taxon>
        <taxon>Nitrolancea</taxon>
    </lineage>
</organism>
<name>I4EE39_9BACT</name>
<keyword evidence="1" id="KW-1133">Transmembrane helix</keyword>
<comment type="caution">
    <text evidence="2">The sequence shown here is derived from an EMBL/GenBank/DDBJ whole genome shotgun (WGS) entry which is preliminary data.</text>
</comment>
<accession>I4EE39</accession>
<keyword evidence="3" id="KW-1185">Reference proteome</keyword>
<dbReference type="EMBL" id="CAGS01000080">
    <property type="protein sequence ID" value="CCF82951.1"/>
    <property type="molecule type" value="Genomic_DNA"/>
</dbReference>
<feature type="transmembrane region" description="Helical" evidence="1">
    <location>
        <begin position="12"/>
        <end position="31"/>
    </location>
</feature>
<dbReference type="AlphaFoldDB" id="I4EE39"/>
<evidence type="ECO:0000313" key="3">
    <source>
        <dbReference type="Proteomes" id="UP000004221"/>
    </source>
</evidence>
<keyword evidence="1" id="KW-0812">Transmembrane</keyword>
<gene>
    <name evidence="2" type="ORF">NITHO_1700009</name>
</gene>
<keyword evidence="1" id="KW-0472">Membrane</keyword>
<dbReference type="RefSeq" id="WP_008475534.1">
    <property type="nucleotide sequence ID" value="NZ_CAGS01000080.1"/>
</dbReference>
<dbReference type="OrthoDB" id="9944278at2"/>
<protein>
    <submittedName>
        <fullName evidence="2">Uncharacterized protein</fullName>
    </submittedName>
</protein>
<evidence type="ECO:0000313" key="2">
    <source>
        <dbReference type="EMBL" id="CCF82951.1"/>
    </source>
</evidence>
<proteinExistence type="predicted"/>
<sequence>MRNWFSAESLPPLVFGMVVGAVGGITLGALVGHRVLSAAVHVWSFLERDHEDELRFDLLLQ</sequence>
<evidence type="ECO:0000256" key="1">
    <source>
        <dbReference type="SAM" id="Phobius"/>
    </source>
</evidence>
<reference evidence="2 3" key="1">
    <citation type="journal article" date="2012" name="ISME J.">
        <title>Nitrification expanded: discovery, physiology and genomics of a nitrite-oxidizing bacterium from the phylum Chloroflexi.</title>
        <authorList>
            <person name="Sorokin D.Y."/>
            <person name="Lucker S."/>
            <person name="Vejmelkova D."/>
            <person name="Kostrikina N.A."/>
            <person name="Kleerebezem R."/>
            <person name="Rijpstra W.I."/>
            <person name="Damste J.S."/>
            <person name="Le Paslier D."/>
            <person name="Muyzer G."/>
            <person name="Wagner M."/>
            <person name="van Loosdrecht M.C."/>
            <person name="Daims H."/>
        </authorList>
    </citation>
    <scope>NUCLEOTIDE SEQUENCE [LARGE SCALE GENOMIC DNA]</scope>
    <source>
        <strain evidence="3">none</strain>
    </source>
</reference>